<dbReference type="CDD" id="cd05259">
    <property type="entry name" value="PCBER_SDR_a"/>
    <property type="match status" value="1"/>
</dbReference>
<comment type="caution">
    <text evidence="4">The sequence shown here is derived from an EMBL/GenBank/DDBJ whole genome shotgun (WGS) entry which is preliminary data.</text>
</comment>
<dbReference type="InterPro" id="IPR045312">
    <property type="entry name" value="PCBER-like"/>
</dbReference>
<feature type="domain" description="NmrA-like" evidence="3">
    <location>
        <begin position="13"/>
        <end position="237"/>
    </location>
</feature>
<keyword evidence="5" id="KW-1185">Reference proteome</keyword>
<dbReference type="EMBL" id="JAVRRD010000049">
    <property type="protein sequence ID" value="KAK5044482.1"/>
    <property type="molecule type" value="Genomic_DNA"/>
</dbReference>
<dbReference type="GO" id="GO:0016491">
    <property type="term" value="F:oxidoreductase activity"/>
    <property type="evidence" value="ECO:0007669"/>
    <property type="project" value="UniProtKB-KW"/>
</dbReference>
<evidence type="ECO:0000313" key="5">
    <source>
        <dbReference type="Proteomes" id="UP001358417"/>
    </source>
</evidence>
<dbReference type="InterPro" id="IPR008030">
    <property type="entry name" value="NmrA-like"/>
</dbReference>
<dbReference type="Pfam" id="PF05368">
    <property type="entry name" value="NmrA"/>
    <property type="match status" value="1"/>
</dbReference>
<gene>
    <name evidence="4" type="ORF">LTR84_010763</name>
</gene>
<dbReference type="PANTHER" id="PTHR47706:SF1">
    <property type="entry name" value="CIPA-LIKE, PUTATIVE (AFU_ORTHOLOGUE AFUA_1G12460)-RELATED"/>
    <property type="match status" value="1"/>
</dbReference>
<reference evidence="4 5" key="1">
    <citation type="submission" date="2023-08" db="EMBL/GenBank/DDBJ databases">
        <title>Black Yeasts Isolated from many extreme environments.</title>
        <authorList>
            <person name="Coleine C."/>
            <person name="Stajich J.E."/>
            <person name="Selbmann L."/>
        </authorList>
    </citation>
    <scope>NUCLEOTIDE SEQUENCE [LARGE SCALE GENOMIC DNA]</scope>
    <source>
        <strain evidence="4 5">CCFEE 5792</strain>
    </source>
</reference>
<name>A0AAV9MSY1_9EURO</name>
<keyword evidence="2" id="KW-0560">Oxidoreductase</keyword>
<dbReference type="Proteomes" id="UP001358417">
    <property type="component" value="Unassembled WGS sequence"/>
</dbReference>
<dbReference type="Gene3D" id="3.40.50.720">
    <property type="entry name" value="NAD(P)-binding Rossmann-like Domain"/>
    <property type="match status" value="1"/>
</dbReference>
<dbReference type="AlphaFoldDB" id="A0AAV9MSY1"/>
<evidence type="ECO:0000256" key="2">
    <source>
        <dbReference type="ARBA" id="ARBA00023002"/>
    </source>
</evidence>
<dbReference type="SUPFAM" id="SSF51735">
    <property type="entry name" value="NAD(P)-binding Rossmann-fold domains"/>
    <property type="match status" value="1"/>
</dbReference>
<dbReference type="RefSeq" id="XP_064700143.1">
    <property type="nucleotide sequence ID" value="XM_064854297.1"/>
</dbReference>
<sequence>MPHRQNTDGAATRKRVAIAGATGLVGSAILQELLRNPQYVVTILRRQGSNSHYFQSSQPNSGESTSAALSVVEVDFSSFDSLRSALQGHAVLVSALSKVALSHQPRLIDAAVAANVSRIIPSEYGADLRNPLVRQFPTYSAKVKVQEQLERHRIESGTSYTLICSNVLLEWALMSPGALLLDPAKRVATIYDSGNTAFSVTTLATLAKAVIAVIDHYQKTENRAVYICDIVTTSNEIWQMAREAAAAVLDDQGGLWQAVQVSTTASRIAAQAAIDHGEEIGPKIFYGFAVSAAFGAGYGGHFETTDNDDLGVQRMTRDGLKRFVSACVTAR</sequence>
<dbReference type="PANTHER" id="PTHR47706">
    <property type="entry name" value="NMRA-LIKE FAMILY PROTEIN"/>
    <property type="match status" value="1"/>
</dbReference>
<evidence type="ECO:0000313" key="4">
    <source>
        <dbReference type="EMBL" id="KAK5044482.1"/>
    </source>
</evidence>
<organism evidence="4 5">
    <name type="scientific">Exophiala bonariae</name>
    <dbReference type="NCBI Taxonomy" id="1690606"/>
    <lineage>
        <taxon>Eukaryota</taxon>
        <taxon>Fungi</taxon>
        <taxon>Dikarya</taxon>
        <taxon>Ascomycota</taxon>
        <taxon>Pezizomycotina</taxon>
        <taxon>Eurotiomycetes</taxon>
        <taxon>Chaetothyriomycetidae</taxon>
        <taxon>Chaetothyriales</taxon>
        <taxon>Herpotrichiellaceae</taxon>
        <taxon>Exophiala</taxon>
    </lineage>
</organism>
<dbReference type="GeneID" id="89978918"/>
<keyword evidence="1" id="KW-0521">NADP</keyword>
<dbReference type="InterPro" id="IPR051609">
    <property type="entry name" value="NmrA/Isoflavone_reductase-like"/>
</dbReference>
<proteinExistence type="predicted"/>
<accession>A0AAV9MSY1</accession>
<protein>
    <recommendedName>
        <fullName evidence="3">NmrA-like domain-containing protein</fullName>
    </recommendedName>
</protein>
<evidence type="ECO:0000259" key="3">
    <source>
        <dbReference type="Pfam" id="PF05368"/>
    </source>
</evidence>
<evidence type="ECO:0000256" key="1">
    <source>
        <dbReference type="ARBA" id="ARBA00022857"/>
    </source>
</evidence>
<dbReference type="Gene3D" id="3.90.25.10">
    <property type="entry name" value="UDP-galactose 4-epimerase, domain 1"/>
    <property type="match status" value="1"/>
</dbReference>
<dbReference type="InterPro" id="IPR036291">
    <property type="entry name" value="NAD(P)-bd_dom_sf"/>
</dbReference>